<keyword evidence="14" id="KW-1185">Reference proteome</keyword>
<dbReference type="SUPFAM" id="SSF50978">
    <property type="entry name" value="WD40 repeat-like"/>
    <property type="match status" value="1"/>
</dbReference>
<evidence type="ECO:0000313" key="14">
    <source>
        <dbReference type="Proteomes" id="UP000182235"/>
    </source>
</evidence>
<feature type="compositionally biased region" description="Basic and acidic residues" evidence="11">
    <location>
        <begin position="441"/>
        <end position="454"/>
    </location>
</feature>
<dbReference type="InterPro" id="IPR020472">
    <property type="entry name" value="WD40_PAC1"/>
</dbReference>
<dbReference type="SMART" id="SM01167">
    <property type="entry name" value="DUF1900"/>
    <property type="match status" value="1"/>
</dbReference>
<evidence type="ECO:0000256" key="11">
    <source>
        <dbReference type="SAM" id="MobiDB-lite"/>
    </source>
</evidence>
<dbReference type="STRING" id="1447872.A0A1J9Q573"/>
<dbReference type="InterPro" id="IPR036322">
    <property type="entry name" value="WD40_repeat_dom_sf"/>
</dbReference>
<dbReference type="GO" id="GO:0030479">
    <property type="term" value="C:actin cortical patch"/>
    <property type="evidence" value="ECO:0007669"/>
    <property type="project" value="UniProtKB-ARBA"/>
</dbReference>
<dbReference type="InterPro" id="IPR015505">
    <property type="entry name" value="Coronin"/>
</dbReference>
<evidence type="ECO:0000256" key="2">
    <source>
        <dbReference type="ARBA" id="ARBA00022553"/>
    </source>
</evidence>
<feature type="repeat" description="WD" evidence="8">
    <location>
        <begin position="94"/>
        <end position="136"/>
    </location>
</feature>
<keyword evidence="4 9" id="KW-0677">Repeat</keyword>
<evidence type="ECO:0000256" key="7">
    <source>
        <dbReference type="ARBA" id="ARBA00062568"/>
    </source>
</evidence>
<keyword evidence="3 8" id="KW-0853">WD repeat</keyword>
<gene>
    <name evidence="13" type="ORF">AJ78_07817</name>
</gene>
<dbReference type="Pfam" id="PF16300">
    <property type="entry name" value="WD40_4"/>
    <property type="match status" value="1"/>
</dbReference>
<sequence length="601" mass="65961">MPVLFALRLTVMLPPEQDTSSDAQQEKNNVMTICIFQKMHGTPIWSRSAPPPASNIFKVNPQYISVNWETSGGGAFAVLPLNETGKVPDRFPLFRGHTAVVLDTDWNPFNDSLIASGSDDGKVFLWRVPQNFTLYTDVEAVADIAPVGKLTGHPRKVGHVLFNPAAENVLASSSGDYTVKIWDIESGSSKLTLKHTDVIQSMSWSANGSLLVTTSRDKKLRFWDVRQEKAAYETAGHSGAKNSRAVWMGEHDRVATTGFSKMSDRQLALWDIRAPREPINGFKSLDSISGVCMPFWDDGTQCLYLAGKGDGNIRYFEYENDKFEYLSEYKSADPQRGIAFMPKRGVNMHENEVVRALKTVNDTYIEPVSFIVPRRAEMFQDDIYPPTAGLKPAMSAAEWFAGNDALPPKIDLGSLYGGEGLKEVSPQSALTPSPKSSSPDKQVETTSKELEPNKHAPLSSRANPPPSAQEQSSSIAAIASKYVDDVDHFDEVDDSSSFEEVQKPAGNRPPAITFSPPEAIEPAPSPKITKKAESPPTISPSEMPAPQTPILDISAGVQDVVQRELSSIKILIAEQGRTISAQTRQIESLTNEIENLKARLI</sequence>
<feature type="repeat" description="WD" evidence="8">
    <location>
        <begin position="192"/>
        <end position="233"/>
    </location>
</feature>
<dbReference type="PROSITE" id="PS50082">
    <property type="entry name" value="WD_REPEATS_2"/>
    <property type="match status" value="3"/>
</dbReference>
<name>A0A1J9Q573_9EURO</name>
<keyword evidence="2" id="KW-0597">Phosphoprotein</keyword>
<dbReference type="PRINTS" id="PR00320">
    <property type="entry name" value="GPROTEINBRPT"/>
</dbReference>
<evidence type="ECO:0000259" key="12">
    <source>
        <dbReference type="SMART" id="SM01166"/>
    </source>
</evidence>
<feature type="compositionally biased region" description="Polar residues" evidence="11">
    <location>
        <begin position="425"/>
        <end position="440"/>
    </location>
</feature>
<dbReference type="OrthoDB" id="1850764at2759"/>
<evidence type="ECO:0000256" key="10">
    <source>
        <dbReference type="SAM" id="Coils"/>
    </source>
</evidence>
<dbReference type="Pfam" id="PF08953">
    <property type="entry name" value="DUF1899"/>
    <property type="match status" value="1"/>
</dbReference>
<dbReference type="Pfam" id="PF00400">
    <property type="entry name" value="WD40"/>
    <property type="match status" value="3"/>
</dbReference>
<dbReference type="SMART" id="SM00320">
    <property type="entry name" value="WD40"/>
    <property type="match status" value="3"/>
</dbReference>
<dbReference type="GO" id="GO:0007015">
    <property type="term" value="P:actin filament organization"/>
    <property type="evidence" value="ECO:0007669"/>
    <property type="project" value="TreeGrafter"/>
</dbReference>
<dbReference type="Proteomes" id="UP000182235">
    <property type="component" value="Unassembled WGS sequence"/>
</dbReference>
<comment type="similarity">
    <text evidence="1 9">Belongs to the WD repeat coronin family.</text>
</comment>
<evidence type="ECO:0000256" key="1">
    <source>
        <dbReference type="ARBA" id="ARBA00009482"/>
    </source>
</evidence>
<dbReference type="InterPro" id="IPR001680">
    <property type="entry name" value="WD40_rpt"/>
</dbReference>
<evidence type="ECO:0000313" key="13">
    <source>
        <dbReference type="EMBL" id="OJD11407.1"/>
    </source>
</evidence>
<dbReference type="PROSITE" id="PS00678">
    <property type="entry name" value="WD_REPEATS_1"/>
    <property type="match status" value="2"/>
</dbReference>
<protein>
    <recommendedName>
        <fullName evidence="9">Coronin</fullName>
    </recommendedName>
</protein>
<dbReference type="InterPro" id="IPR015048">
    <property type="entry name" value="DUF1899"/>
</dbReference>
<dbReference type="GO" id="GO:0051015">
    <property type="term" value="F:actin filament binding"/>
    <property type="evidence" value="ECO:0007669"/>
    <property type="project" value="TreeGrafter"/>
</dbReference>
<dbReference type="InterPro" id="IPR019775">
    <property type="entry name" value="WD40_repeat_CS"/>
</dbReference>
<keyword evidence="6" id="KW-0009">Actin-binding</keyword>
<evidence type="ECO:0000256" key="9">
    <source>
        <dbReference type="RuleBase" id="RU280818"/>
    </source>
</evidence>
<feature type="region of interest" description="Disordered" evidence="11">
    <location>
        <begin position="423"/>
        <end position="473"/>
    </location>
</feature>
<dbReference type="PANTHER" id="PTHR10856:SF0">
    <property type="entry name" value="CORONIN"/>
    <property type="match status" value="1"/>
</dbReference>
<dbReference type="PANTHER" id="PTHR10856">
    <property type="entry name" value="CORONIN"/>
    <property type="match status" value="1"/>
</dbReference>
<feature type="repeat" description="WD" evidence="8">
    <location>
        <begin position="150"/>
        <end position="192"/>
    </location>
</feature>
<proteinExistence type="inferred from homology"/>
<evidence type="ECO:0000256" key="3">
    <source>
        <dbReference type="ARBA" id="ARBA00022574"/>
    </source>
</evidence>
<dbReference type="AlphaFoldDB" id="A0A1J9Q573"/>
<feature type="region of interest" description="Disordered" evidence="11">
    <location>
        <begin position="492"/>
        <end position="549"/>
    </location>
</feature>
<evidence type="ECO:0000256" key="6">
    <source>
        <dbReference type="ARBA" id="ARBA00023203"/>
    </source>
</evidence>
<comment type="caution">
    <text evidence="13">The sequence shown here is derived from an EMBL/GenBank/DDBJ whole genome shotgun (WGS) entry which is preliminary data.</text>
</comment>
<organism evidence="13 14">
    <name type="scientific">Emergomyces pasteurianus Ep9510</name>
    <dbReference type="NCBI Taxonomy" id="1447872"/>
    <lineage>
        <taxon>Eukaryota</taxon>
        <taxon>Fungi</taxon>
        <taxon>Dikarya</taxon>
        <taxon>Ascomycota</taxon>
        <taxon>Pezizomycotina</taxon>
        <taxon>Eurotiomycetes</taxon>
        <taxon>Eurotiomycetidae</taxon>
        <taxon>Onygenales</taxon>
        <taxon>Ajellomycetaceae</taxon>
        <taxon>Emergomyces</taxon>
    </lineage>
</organism>
<dbReference type="FunFam" id="2.130.10.10:FF:000197">
    <property type="entry name" value="Coronin"/>
    <property type="match status" value="1"/>
</dbReference>
<dbReference type="Gene3D" id="2.130.10.10">
    <property type="entry name" value="YVTN repeat-like/Quinoprotein amine dehydrogenase"/>
    <property type="match status" value="1"/>
</dbReference>
<feature type="domain" description="DUF1899" evidence="12">
    <location>
        <begin position="39"/>
        <end position="85"/>
    </location>
</feature>
<dbReference type="InterPro" id="IPR015943">
    <property type="entry name" value="WD40/YVTN_repeat-like_dom_sf"/>
</dbReference>
<keyword evidence="5 10" id="KW-0175">Coiled coil</keyword>
<evidence type="ECO:0000256" key="5">
    <source>
        <dbReference type="ARBA" id="ARBA00023054"/>
    </source>
</evidence>
<dbReference type="PROSITE" id="PS50294">
    <property type="entry name" value="WD_REPEATS_REGION"/>
    <property type="match status" value="3"/>
</dbReference>
<reference evidence="13 14" key="1">
    <citation type="submission" date="2015-07" db="EMBL/GenBank/DDBJ databases">
        <title>Emmonsia species relationships and genome sequence.</title>
        <authorList>
            <consortium name="The Broad Institute Genomics Platform"/>
            <person name="Cuomo C.A."/>
            <person name="Munoz J.F."/>
            <person name="Imamovic A."/>
            <person name="Priest M.E."/>
            <person name="Young S."/>
            <person name="Clay O.K."/>
            <person name="McEwen J.G."/>
        </authorList>
    </citation>
    <scope>NUCLEOTIDE SEQUENCE [LARGE SCALE GENOMIC DNA]</scope>
    <source>
        <strain evidence="13 14">UAMH 9510</strain>
    </source>
</reference>
<comment type="subunit">
    <text evidence="7">Binds to F-actin.</text>
</comment>
<dbReference type="VEuPathDB" id="FungiDB:AJ78_07817"/>
<evidence type="ECO:0000256" key="4">
    <source>
        <dbReference type="ARBA" id="ARBA00022737"/>
    </source>
</evidence>
<feature type="coiled-coil region" evidence="10">
    <location>
        <begin position="572"/>
        <end position="599"/>
    </location>
</feature>
<dbReference type="EMBL" id="LGRN01000550">
    <property type="protein sequence ID" value="OJD11407.1"/>
    <property type="molecule type" value="Genomic_DNA"/>
</dbReference>
<accession>A0A1J9Q573</accession>
<dbReference type="SMART" id="SM01166">
    <property type="entry name" value="DUF1899"/>
    <property type="match status" value="1"/>
</dbReference>
<evidence type="ECO:0000256" key="8">
    <source>
        <dbReference type="PROSITE-ProRule" id="PRU00221"/>
    </source>
</evidence>